<reference evidence="2 3" key="1">
    <citation type="journal article" date="2006" name="Science">
        <title>The genome of black cottonwood, Populus trichocarpa (Torr. &amp; Gray).</title>
        <authorList>
            <person name="Tuskan G.A."/>
            <person name="Difazio S."/>
            <person name="Jansson S."/>
            <person name="Bohlmann J."/>
            <person name="Grigoriev I."/>
            <person name="Hellsten U."/>
            <person name="Putnam N."/>
            <person name="Ralph S."/>
            <person name="Rombauts S."/>
            <person name="Salamov A."/>
            <person name="Schein J."/>
            <person name="Sterck L."/>
            <person name="Aerts A."/>
            <person name="Bhalerao R.R."/>
            <person name="Bhalerao R.P."/>
            <person name="Blaudez D."/>
            <person name="Boerjan W."/>
            <person name="Brun A."/>
            <person name="Brunner A."/>
            <person name="Busov V."/>
            <person name="Campbell M."/>
            <person name="Carlson J."/>
            <person name="Chalot M."/>
            <person name="Chapman J."/>
            <person name="Chen G.L."/>
            <person name="Cooper D."/>
            <person name="Coutinho P.M."/>
            <person name="Couturier J."/>
            <person name="Covert S."/>
            <person name="Cronk Q."/>
            <person name="Cunningham R."/>
            <person name="Davis J."/>
            <person name="Degroeve S."/>
            <person name="Dejardin A."/>
            <person name="Depamphilis C."/>
            <person name="Detter J."/>
            <person name="Dirks B."/>
            <person name="Dubchak I."/>
            <person name="Duplessis S."/>
            <person name="Ehlting J."/>
            <person name="Ellis B."/>
            <person name="Gendler K."/>
            <person name="Goodstein D."/>
            <person name="Gribskov M."/>
            <person name="Grimwood J."/>
            <person name="Groover A."/>
            <person name="Gunter L."/>
            <person name="Hamberger B."/>
            <person name="Heinze B."/>
            <person name="Helariutta Y."/>
            <person name="Henrissat B."/>
            <person name="Holligan D."/>
            <person name="Holt R."/>
            <person name="Huang W."/>
            <person name="Islam-Faridi N."/>
            <person name="Jones S."/>
            <person name="Jones-Rhoades M."/>
            <person name="Jorgensen R."/>
            <person name="Joshi C."/>
            <person name="Kangasjarvi J."/>
            <person name="Karlsson J."/>
            <person name="Kelleher C."/>
            <person name="Kirkpatrick R."/>
            <person name="Kirst M."/>
            <person name="Kohler A."/>
            <person name="Kalluri U."/>
            <person name="Larimer F."/>
            <person name="Leebens-Mack J."/>
            <person name="Leple J.C."/>
            <person name="Locascio P."/>
            <person name="Lou Y."/>
            <person name="Lucas S."/>
            <person name="Martin F."/>
            <person name="Montanini B."/>
            <person name="Napoli C."/>
            <person name="Nelson D.R."/>
            <person name="Nelson C."/>
            <person name="Nieminen K."/>
            <person name="Nilsson O."/>
            <person name="Pereda V."/>
            <person name="Peter G."/>
            <person name="Philippe R."/>
            <person name="Pilate G."/>
            <person name="Poliakov A."/>
            <person name="Razumovskaya J."/>
            <person name="Richardson P."/>
            <person name="Rinaldi C."/>
            <person name="Ritland K."/>
            <person name="Rouze P."/>
            <person name="Ryaboy D."/>
            <person name="Schmutz J."/>
            <person name="Schrader J."/>
            <person name="Segerman B."/>
            <person name="Shin H."/>
            <person name="Siddiqui A."/>
            <person name="Sterky F."/>
            <person name="Terry A."/>
            <person name="Tsai C.J."/>
            <person name="Uberbacher E."/>
            <person name="Unneberg P."/>
            <person name="Vahala J."/>
            <person name="Wall K."/>
            <person name="Wessler S."/>
            <person name="Yang G."/>
            <person name="Yin T."/>
            <person name="Douglas C."/>
            <person name="Marra M."/>
            <person name="Sandberg G."/>
            <person name="Van de Peer Y."/>
            <person name="Rokhsar D."/>
        </authorList>
    </citation>
    <scope>NUCLEOTIDE SEQUENCE [LARGE SCALE GENOMIC DNA]</scope>
    <source>
        <strain evidence="3">cv. Nisqually</strain>
    </source>
</reference>
<keyword evidence="1" id="KW-1133">Transmembrane helix</keyword>
<feature type="transmembrane region" description="Helical" evidence="1">
    <location>
        <begin position="15"/>
        <end position="34"/>
    </location>
</feature>
<keyword evidence="1" id="KW-0812">Transmembrane</keyword>
<keyword evidence="1" id="KW-0472">Membrane</keyword>
<accession>A0A2K1XTD2</accession>
<organism evidence="2 3">
    <name type="scientific">Populus trichocarpa</name>
    <name type="common">Western balsam poplar</name>
    <name type="synonym">Populus balsamifera subsp. trichocarpa</name>
    <dbReference type="NCBI Taxonomy" id="3694"/>
    <lineage>
        <taxon>Eukaryota</taxon>
        <taxon>Viridiplantae</taxon>
        <taxon>Streptophyta</taxon>
        <taxon>Embryophyta</taxon>
        <taxon>Tracheophyta</taxon>
        <taxon>Spermatophyta</taxon>
        <taxon>Magnoliopsida</taxon>
        <taxon>eudicotyledons</taxon>
        <taxon>Gunneridae</taxon>
        <taxon>Pentapetalae</taxon>
        <taxon>rosids</taxon>
        <taxon>fabids</taxon>
        <taxon>Malpighiales</taxon>
        <taxon>Salicaceae</taxon>
        <taxon>Saliceae</taxon>
        <taxon>Populus</taxon>
    </lineage>
</organism>
<protein>
    <submittedName>
        <fullName evidence="2">Uncharacterized protein</fullName>
    </submittedName>
</protein>
<sequence length="115" mass="13172">MNFGYNILAQIFKVFYSRALGFFASSFRRVLLFSKIKAGCLNMGNFLCMPACLLMKCAIFYLFLGLFSFGLSRGVCARVFCVTLTLHETTCLGKVISRLHFEFFSNKRYCCEFLS</sequence>
<evidence type="ECO:0000256" key="1">
    <source>
        <dbReference type="SAM" id="Phobius"/>
    </source>
</evidence>
<evidence type="ECO:0000313" key="3">
    <source>
        <dbReference type="Proteomes" id="UP000006729"/>
    </source>
</evidence>
<gene>
    <name evidence="2" type="ORF">POPTR_014G103100</name>
</gene>
<dbReference type="AlphaFoldDB" id="A0A2K1XTD2"/>
<proteinExistence type="predicted"/>
<dbReference type="InParanoid" id="A0A2K1XTD2"/>
<keyword evidence="3" id="KW-1185">Reference proteome</keyword>
<dbReference type="Proteomes" id="UP000006729">
    <property type="component" value="Chromosome 14"/>
</dbReference>
<dbReference type="EMBL" id="CM009303">
    <property type="protein sequence ID" value="PNT04041.1"/>
    <property type="molecule type" value="Genomic_DNA"/>
</dbReference>
<name>A0A2K1XTD2_POPTR</name>
<feature type="transmembrane region" description="Helical" evidence="1">
    <location>
        <begin position="46"/>
        <end position="71"/>
    </location>
</feature>
<evidence type="ECO:0000313" key="2">
    <source>
        <dbReference type="EMBL" id="PNT04041.1"/>
    </source>
</evidence>